<dbReference type="InterPro" id="IPR017871">
    <property type="entry name" value="ABC_transporter-like_CS"/>
</dbReference>
<dbReference type="Pfam" id="PF00005">
    <property type="entry name" value="ABC_tran"/>
    <property type="match status" value="1"/>
</dbReference>
<evidence type="ECO:0000259" key="6">
    <source>
        <dbReference type="PROSITE" id="PS50893"/>
    </source>
</evidence>
<dbReference type="InterPro" id="IPR027417">
    <property type="entry name" value="P-loop_NTPase"/>
</dbReference>
<evidence type="ECO:0000256" key="1">
    <source>
        <dbReference type="ARBA" id="ARBA00005417"/>
    </source>
</evidence>
<keyword evidence="5 7" id="KW-0067">ATP-binding</keyword>
<feature type="domain" description="ABC transporter" evidence="6">
    <location>
        <begin position="2"/>
        <end position="221"/>
    </location>
</feature>
<keyword evidence="2" id="KW-0813">Transport</keyword>
<dbReference type="Proteomes" id="UP000430564">
    <property type="component" value="Unassembled WGS sequence"/>
</dbReference>
<organism evidence="7 8">
    <name type="scientific">Sutterella seckii</name>
    <dbReference type="NCBI Taxonomy" id="1944635"/>
    <lineage>
        <taxon>Bacteria</taxon>
        <taxon>Pseudomonadati</taxon>
        <taxon>Pseudomonadota</taxon>
        <taxon>Betaproteobacteria</taxon>
        <taxon>Burkholderiales</taxon>
        <taxon>Sutterellaceae</taxon>
        <taxon>Sutterella</taxon>
    </lineage>
</organism>
<reference evidence="7 8" key="1">
    <citation type="submission" date="2019-10" db="EMBL/GenBank/DDBJ databases">
        <title>Genome diversity of Sutterella seckii.</title>
        <authorList>
            <person name="Chaplin A.V."/>
            <person name="Sokolova S.R."/>
            <person name="Mosin K.A."/>
            <person name="Ivanova E.L."/>
            <person name="Kochetkova T.O."/>
            <person name="Goltsov A.Y."/>
            <person name="Trofimov D.Y."/>
            <person name="Efimov B.A."/>
        </authorList>
    </citation>
    <scope>NUCLEOTIDE SEQUENCE [LARGE SCALE GENOMIC DNA]</scope>
    <source>
        <strain evidence="7 8">ASD393</strain>
    </source>
</reference>
<dbReference type="GO" id="GO:0016887">
    <property type="term" value="F:ATP hydrolysis activity"/>
    <property type="evidence" value="ECO:0007669"/>
    <property type="project" value="InterPro"/>
</dbReference>
<dbReference type="CDD" id="cd03220">
    <property type="entry name" value="ABC_KpsT_Wzt"/>
    <property type="match status" value="1"/>
</dbReference>
<dbReference type="InterPro" id="IPR003593">
    <property type="entry name" value="AAA+_ATPase"/>
</dbReference>
<proteinExistence type="inferred from homology"/>
<dbReference type="InterPro" id="IPR003439">
    <property type="entry name" value="ABC_transporter-like_ATP-bd"/>
</dbReference>
<dbReference type="SMART" id="SM00382">
    <property type="entry name" value="AAA"/>
    <property type="match status" value="1"/>
</dbReference>
<dbReference type="GO" id="GO:0005524">
    <property type="term" value="F:ATP binding"/>
    <property type="evidence" value="ECO:0007669"/>
    <property type="project" value="UniProtKB-KW"/>
</dbReference>
<dbReference type="GO" id="GO:0140359">
    <property type="term" value="F:ABC-type transporter activity"/>
    <property type="evidence" value="ECO:0007669"/>
    <property type="project" value="InterPro"/>
</dbReference>
<name>A0A6I1ENZ1_9BURK</name>
<evidence type="ECO:0000256" key="4">
    <source>
        <dbReference type="ARBA" id="ARBA00022741"/>
    </source>
</evidence>
<evidence type="ECO:0000256" key="3">
    <source>
        <dbReference type="ARBA" id="ARBA00022475"/>
    </source>
</evidence>
<dbReference type="RefSeq" id="WP_152159185.1">
    <property type="nucleotide sequence ID" value="NZ_WEHX01000143.1"/>
</dbReference>
<comment type="similarity">
    <text evidence="1">Belongs to the ABC transporter superfamily.</text>
</comment>
<keyword evidence="4" id="KW-0547">Nucleotide-binding</keyword>
<dbReference type="Gene3D" id="3.40.50.300">
    <property type="entry name" value="P-loop containing nucleotide triphosphate hydrolases"/>
    <property type="match status" value="1"/>
</dbReference>
<dbReference type="InterPro" id="IPR015860">
    <property type="entry name" value="ABC_transpr_TagH-like"/>
</dbReference>
<dbReference type="PANTHER" id="PTHR46743:SF2">
    <property type="entry name" value="TEICHOIC ACIDS EXPORT ATP-BINDING PROTEIN TAGH"/>
    <property type="match status" value="1"/>
</dbReference>
<dbReference type="EMBL" id="WEHX01000143">
    <property type="protein sequence ID" value="KAB7652706.1"/>
    <property type="molecule type" value="Genomic_DNA"/>
</dbReference>
<dbReference type="PROSITE" id="PS50893">
    <property type="entry name" value="ABC_TRANSPORTER_2"/>
    <property type="match status" value="1"/>
</dbReference>
<protein>
    <submittedName>
        <fullName evidence="7">ABC transporter ATP-binding protein</fullName>
    </submittedName>
</protein>
<dbReference type="GO" id="GO:0016020">
    <property type="term" value="C:membrane"/>
    <property type="evidence" value="ECO:0007669"/>
    <property type="project" value="InterPro"/>
</dbReference>
<keyword evidence="3" id="KW-0472">Membrane</keyword>
<dbReference type="InterPro" id="IPR050683">
    <property type="entry name" value="Bact_Polysacc_Export_ATP-bd"/>
</dbReference>
<dbReference type="AlphaFoldDB" id="A0A6I1ENZ1"/>
<keyword evidence="3" id="KW-1003">Cell membrane</keyword>
<evidence type="ECO:0000313" key="7">
    <source>
        <dbReference type="EMBL" id="KAB7652706.1"/>
    </source>
</evidence>
<sequence length="221" mass="24141">MIELQHVFKSYPLKEGKHVVLNDVNLRIEEGRNLAILGLNGAGKSTLIRIIGGAEPPDSGRVIRTSRVSWPIGFSGGFHGSLTGRENLRFVSRIYGADIKKVTAYVEDFAELGPYLDMPIKTYSSGMKSKLAFGLSMAISFDFYLIDEAFSVGDAAFRAKANRALKERTAQATLIFVSHNTAAVRQACVCGAVLSAGTLVYYPVLEDAIKHYSEICDAKRS</sequence>
<evidence type="ECO:0000313" key="8">
    <source>
        <dbReference type="Proteomes" id="UP000430564"/>
    </source>
</evidence>
<comment type="caution">
    <text evidence="7">The sequence shown here is derived from an EMBL/GenBank/DDBJ whole genome shotgun (WGS) entry which is preliminary data.</text>
</comment>
<gene>
    <name evidence="7" type="ORF">GBM95_11255</name>
</gene>
<dbReference type="OrthoDB" id="9778870at2"/>
<dbReference type="PANTHER" id="PTHR46743">
    <property type="entry name" value="TEICHOIC ACIDS EXPORT ATP-BINDING PROTEIN TAGH"/>
    <property type="match status" value="1"/>
</dbReference>
<accession>A0A6I1ENZ1</accession>
<dbReference type="SUPFAM" id="SSF52540">
    <property type="entry name" value="P-loop containing nucleoside triphosphate hydrolases"/>
    <property type="match status" value="1"/>
</dbReference>
<evidence type="ECO:0000256" key="2">
    <source>
        <dbReference type="ARBA" id="ARBA00022448"/>
    </source>
</evidence>
<dbReference type="PROSITE" id="PS00211">
    <property type="entry name" value="ABC_TRANSPORTER_1"/>
    <property type="match status" value="1"/>
</dbReference>
<evidence type="ECO:0000256" key="5">
    <source>
        <dbReference type="ARBA" id="ARBA00022840"/>
    </source>
</evidence>